<dbReference type="InterPro" id="IPR007750">
    <property type="entry name" value="DUF674"/>
</dbReference>
<evidence type="ECO:0000313" key="2">
    <source>
        <dbReference type="Proteomes" id="UP001153555"/>
    </source>
</evidence>
<dbReference type="OrthoDB" id="1099638at2759"/>
<proteinExistence type="predicted"/>
<protein>
    <submittedName>
        <fullName evidence="1">Uncharacterized protein</fullName>
    </submittedName>
</protein>
<name>A0A9N7ML94_STRHE</name>
<keyword evidence="2" id="KW-1185">Reference proteome</keyword>
<accession>A0A9N7ML94</accession>
<dbReference type="EMBL" id="CACSLK010003174">
    <property type="protein sequence ID" value="CAA0808588.1"/>
    <property type="molecule type" value="Genomic_DNA"/>
</dbReference>
<dbReference type="Pfam" id="PF05056">
    <property type="entry name" value="DUF674"/>
    <property type="match status" value="1"/>
</dbReference>
<organism evidence="1 2">
    <name type="scientific">Striga hermonthica</name>
    <name type="common">Purple witchweed</name>
    <name type="synonym">Buchnera hermonthica</name>
    <dbReference type="NCBI Taxonomy" id="68872"/>
    <lineage>
        <taxon>Eukaryota</taxon>
        <taxon>Viridiplantae</taxon>
        <taxon>Streptophyta</taxon>
        <taxon>Embryophyta</taxon>
        <taxon>Tracheophyta</taxon>
        <taxon>Spermatophyta</taxon>
        <taxon>Magnoliopsida</taxon>
        <taxon>eudicotyledons</taxon>
        <taxon>Gunneridae</taxon>
        <taxon>Pentapetalae</taxon>
        <taxon>asterids</taxon>
        <taxon>lamiids</taxon>
        <taxon>Lamiales</taxon>
        <taxon>Orobanchaceae</taxon>
        <taxon>Buchnereae</taxon>
        <taxon>Striga</taxon>
    </lineage>
</organism>
<dbReference type="Proteomes" id="UP001153555">
    <property type="component" value="Unassembled WGS sequence"/>
</dbReference>
<gene>
    <name evidence="1" type="ORF">SHERM_10819</name>
</gene>
<sequence length="125" mass="13780">MLSFLTLPLGKIAKIVMKRYGDNKPVFGSLTALYSGLVNIDDVHFHTEAGKQMLLNLRSVFYKECRKLKLNLCDSEPTNDDVRVALAGSVLRALAELGIRDIKGAEMRKVTFGHSEASPDSIVIS</sequence>
<dbReference type="AlphaFoldDB" id="A0A9N7ML94"/>
<dbReference type="PANTHER" id="PTHR33103:SF27">
    <property type="entry name" value="OS04G0594700 PROTEIN"/>
    <property type="match status" value="1"/>
</dbReference>
<dbReference type="PANTHER" id="PTHR33103">
    <property type="entry name" value="OS01G0153900 PROTEIN"/>
    <property type="match status" value="1"/>
</dbReference>
<reference evidence="1" key="1">
    <citation type="submission" date="2019-12" db="EMBL/GenBank/DDBJ databases">
        <authorList>
            <person name="Scholes J."/>
        </authorList>
    </citation>
    <scope>NUCLEOTIDE SEQUENCE</scope>
</reference>
<evidence type="ECO:0000313" key="1">
    <source>
        <dbReference type="EMBL" id="CAA0808588.1"/>
    </source>
</evidence>
<comment type="caution">
    <text evidence="1">The sequence shown here is derived from an EMBL/GenBank/DDBJ whole genome shotgun (WGS) entry which is preliminary data.</text>
</comment>